<dbReference type="Proteomes" id="UP000481153">
    <property type="component" value="Unassembled WGS sequence"/>
</dbReference>
<evidence type="ECO:0000313" key="5">
    <source>
        <dbReference type="Proteomes" id="UP000481153"/>
    </source>
</evidence>
<keyword evidence="2" id="KW-1133">Transmembrane helix</keyword>
<name>A0A6G0X073_9STRA</name>
<keyword evidence="2" id="KW-0472">Membrane</keyword>
<dbReference type="PRINTS" id="PR01217">
    <property type="entry name" value="PRICHEXTENSN"/>
</dbReference>
<feature type="region of interest" description="Disordered" evidence="1">
    <location>
        <begin position="30"/>
        <end position="232"/>
    </location>
</feature>
<feature type="compositionally biased region" description="Pro residues" evidence="1">
    <location>
        <begin position="82"/>
        <end position="93"/>
    </location>
</feature>
<protein>
    <submittedName>
        <fullName evidence="4">Uncharacterized protein</fullName>
    </submittedName>
</protein>
<feature type="compositionally biased region" description="Polar residues" evidence="1">
    <location>
        <begin position="284"/>
        <end position="310"/>
    </location>
</feature>
<sequence length="479" mass="48847">MVIYNRRRIYSIAVAALLVCTGVHGQDNTTTTPAPIITPAVTPAPPVTTEATTTVAPTPPPATTTAAPPPSAAPTTTAPPETAAPPPPPPKPEPSSAAPTNAPSASASPVVTPAPAQTQAPSSSSSSPTAAPSSTAASNTPAPSKSSEPTAAPSSQTSTDAPTAAASVAPTTAASVAPTTGSPVDAPLATSSDSTDGSSAATPPSALGSSADSPSSPSAASQQVAESKSGGGSGLTIALASTAVGVVALVMAVVLVRRRMQQMEDDDAKHVERIDDSMVFMQSTRPSSVPILQSQPRKANNSRTVPTGRTLSVRDPLEPSYPAAVPMVQTTHVPEVGGKSFRGSLPRISEAANSNSDASSNDSHIVDMRATEDLCRFTENTTREPSFSGESYHEDDEGFDSRYLSDMTRETGGWSIDEGSEMSHGEVATAANAVRSTEDLLQSTRSMISIDDASARGSTEVWLDSSRFNAMVSTDVHIF</sequence>
<evidence type="ECO:0000256" key="2">
    <source>
        <dbReference type="SAM" id="Phobius"/>
    </source>
</evidence>
<feature type="compositionally biased region" description="Low complexity" evidence="1">
    <location>
        <begin position="30"/>
        <end position="56"/>
    </location>
</feature>
<feature type="region of interest" description="Disordered" evidence="1">
    <location>
        <begin position="284"/>
        <end position="318"/>
    </location>
</feature>
<dbReference type="EMBL" id="VJMJ01000126">
    <property type="protein sequence ID" value="KAF0733184.1"/>
    <property type="molecule type" value="Genomic_DNA"/>
</dbReference>
<proteinExistence type="predicted"/>
<reference evidence="4 5" key="1">
    <citation type="submission" date="2019-07" db="EMBL/GenBank/DDBJ databases">
        <title>Genomics analysis of Aphanomyces spp. identifies a new class of oomycete effector associated with host adaptation.</title>
        <authorList>
            <person name="Gaulin E."/>
        </authorList>
    </citation>
    <scope>NUCLEOTIDE SEQUENCE [LARGE SCALE GENOMIC DNA]</scope>
    <source>
        <strain evidence="4 5">ATCC 201684</strain>
    </source>
</reference>
<dbReference type="AlphaFoldDB" id="A0A6G0X073"/>
<dbReference type="VEuPathDB" id="FungiDB:AeMF1_012817"/>
<keyword evidence="2" id="KW-0812">Transmembrane</keyword>
<feature type="compositionally biased region" description="Low complexity" evidence="1">
    <location>
        <begin position="94"/>
        <end position="221"/>
    </location>
</feature>
<organism evidence="4 5">
    <name type="scientific">Aphanomyces euteiches</name>
    <dbReference type="NCBI Taxonomy" id="100861"/>
    <lineage>
        <taxon>Eukaryota</taxon>
        <taxon>Sar</taxon>
        <taxon>Stramenopiles</taxon>
        <taxon>Oomycota</taxon>
        <taxon>Saprolegniomycetes</taxon>
        <taxon>Saprolegniales</taxon>
        <taxon>Verrucalvaceae</taxon>
        <taxon>Aphanomyces</taxon>
    </lineage>
</organism>
<evidence type="ECO:0000256" key="1">
    <source>
        <dbReference type="SAM" id="MobiDB-lite"/>
    </source>
</evidence>
<evidence type="ECO:0000256" key="3">
    <source>
        <dbReference type="SAM" id="SignalP"/>
    </source>
</evidence>
<evidence type="ECO:0000313" key="4">
    <source>
        <dbReference type="EMBL" id="KAF0733184.1"/>
    </source>
</evidence>
<feature type="chain" id="PRO_5026319901" evidence="3">
    <location>
        <begin position="26"/>
        <end position="479"/>
    </location>
</feature>
<accession>A0A6G0X073</accession>
<feature type="compositionally biased region" description="Pro residues" evidence="1">
    <location>
        <begin position="57"/>
        <end position="72"/>
    </location>
</feature>
<feature type="transmembrane region" description="Helical" evidence="2">
    <location>
        <begin position="235"/>
        <end position="256"/>
    </location>
</feature>
<keyword evidence="5" id="KW-1185">Reference proteome</keyword>
<gene>
    <name evidence="4" type="ORF">Ae201684_010001</name>
</gene>
<feature type="signal peptide" evidence="3">
    <location>
        <begin position="1"/>
        <end position="25"/>
    </location>
</feature>
<keyword evidence="3" id="KW-0732">Signal</keyword>
<comment type="caution">
    <text evidence="4">The sequence shown here is derived from an EMBL/GenBank/DDBJ whole genome shotgun (WGS) entry which is preliminary data.</text>
</comment>